<accession>A0AAD2CE82</accession>
<sequence length="155" mass="17000">MLSNIPVPMDLDDDGNVKPNDMQDKAPRLSLKRTATYCFVASRPTKCRELNLSMVPTSATEWAKQINERFTPLLPVIIEDPEEQEQDNLSNIKLSLDAGLIDDGIDSAKDPLEDTISDDDIKAPPPEQSDNPATTDIPPDGMGSGWTASGKRYSL</sequence>
<organism evidence="2 3">
    <name type="scientific">Cylindrotheca closterium</name>
    <dbReference type="NCBI Taxonomy" id="2856"/>
    <lineage>
        <taxon>Eukaryota</taxon>
        <taxon>Sar</taxon>
        <taxon>Stramenopiles</taxon>
        <taxon>Ochrophyta</taxon>
        <taxon>Bacillariophyta</taxon>
        <taxon>Bacillariophyceae</taxon>
        <taxon>Bacillariophycidae</taxon>
        <taxon>Bacillariales</taxon>
        <taxon>Bacillariaceae</taxon>
        <taxon>Cylindrotheca</taxon>
    </lineage>
</organism>
<feature type="region of interest" description="Disordered" evidence="1">
    <location>
        <begin position="1"/>
        <end position="27"/>
    </location>
</feature>
<proteinExistence type="predicted"/>
<gene>
    <name evidence="2" type="ORF">CYCCA115_LOCUS1405</name>
</gene>
<dbReference type="Proteomes" id="UP001295423">
    <property type="component" value="Unassembled WGS sequence"/>
</dbReference>
<evidence type="ECO:0000313" key="3">
    <source>
        <dbReference type="Proteomes" id="UP001295423"/>
    </source>
</evidence>
<feature type="region of interest" description="Disordered" evidence="1">
    <location>
        <begin position="103"/>
        <end position="155"/>
    </location>
</feature>
<evidence type="ECO:0000256" key="1">
    <source>
        <dbReference type="SAM" id="MobiDB-lite"/>
    </source>
</evidence>
<dbReference type="EMBL" id="CAKOGP040000036">
    <property type="protein sequence ID" value="CAJ1928142.1"/>
    <property type="molecule type" value="Genomic_DNA"/>
</dbReference>
<keyword evidence="3" id="KW-1185">Reference proteome</keyword>
<name>A0AAD2CE82_9STRA</name>
<reference evidence="2" key="1">
    <citation type="submission" date="2023-08" db="EMBL/GenBank/DDBJ databases">
        <authorList>
            <person name="Audoor S."/>
            <person name="Bilcke G."/>
        </authorList>
    </citation>
    <scope>NUCLEOTIDE SEQUENCE</scope>
</reference>
<protein>
    <submittedName>
        <fullName evidence="2">Uncharacterized protein</fullName>
    </submittedName>
</protein>
<evidence type="ECO:0000313" key="2">
    <source>
        <dbReference type="EMBL" id="CAJ1928142.1"/>
    </source>
</evidence>
<comment type="caution">
    <text evidence="2">The sequence shown here is derived from an EMBL/GenBank/DDBJ whole genome shotgun (WGS) entry which is preliminary data.</text>
</comment>
<dbReference type="AlphaFoldDB" id="A0AAD2CE82"/>